<feature type="region of interest" description="Disordered" evidence="1">
    <location>
        <begin position="486"/>
        <end position="505"/>
    </location>
</feature>
<feature type="compositionally biased region" description="Low complexity" evidence="1">
    <location>
        <begin position="402"/>
        <end position="418"/>
    </location>
</feature>
<feature type="region of interest" description="Disordered" evidence="1">
    <location>
        <begin position="379"/>
        <end position="456"/>
    </location>
</feature>
<keyword evidence="2" id="KW-0472">Membrane</keyword>
<keyword evidence="2" id="KW-0812">Transmembrane</keyword>
<evidence type="ECO:0000256" key="1">
    <source>
        <dbReference type="SAM" id="MobiDB-lite"/>
    </source>
</evidence>
<feature type="region of interest" description="Disordered" evidence="1">
    <location>
        <begin position="255"/>
        <end position="311"/>
    </location>
</feature>
<dbReference type="EMBL" id="MU860170">
    <property type="protein sequence ID" value="KAK4236818.1"/>
    <property type="molecule type" value="Genomic_DNA"/>
</dbReference>
<evidence type="ECO:0000313" key="3">
    <source>
        <dbReference type="EMBL" id="KAK4236818.1"/>
    </source>
</evidence>
<name>A0AAN7C7E5_9PEZI</name>
<feature type="compositionally biased region" description="Basic and acidic residues" evidence="1">
    <location>
        <begin position="605"/>
        <end position="620"/>
    </location>
</feature>
<dbReference type="Proteomes" id="UP001303760">
    <property type="component" value="Unassembled WGS sequence"/>
</dbReference>
<proteinExistence type="predicted"/>
<feature type="compositionally biased region" description="Polar residues" evidence="1">
    <location>
        <begin position="268"/>
        <end position="282"/>
    </location>
</feature>
<feature type="compositionally biased region" description="Low complexity" evidence="1">
    <location>
        <begin position="592"/>
        <end position="603"/>
    </location>
</feature>
<reference evidence="3" key="1">
    <citation type="journal article" date="2023" name="Mol. Phylogenet. Evol.">
        <title>Genome-scale phylogeny and comparative genomics of the fungal order Sordariales.</title>
        <authorList>
            <person name="Hensen N."/>
            <person name="Bonometti L."/>
            <person name="Westerberg I."/>
            <person name="Brannstrom I.O."/>
            <person name="Guillou S."/>
            <person name="Cros-Aarteil S."/>
            <person name="Calhoun S."/>
            <person name="Haridas S."/>
            <person name="Kuo A."/>
            <person name="Mondo S."/>
            <person name="Pangilinan J."/>
            <person name="Riley R."/>
            <person name="LaButti K."/>
            <person name="Andreopoulos B."/>
            <person name="Lipzen A."/>
            <person name="Chen C."/>
            <person name="Yan M."/>
            <person name="Daum C."/>
            <person name="Ng V."/>
            <person name="Clum A."/>
            <person name="Steindorff A."/>
            <person name="Ohm R.A."/>
            <person name="Martin F."/>
            <person name="Silar P."/>
            <person name="Natvig D.O."/>
            <person name="Lalanne C."/>
            <person name="Gautier V."/>
            <person name="Ament-Velasquez S.L."/>
            <person name="Kruys A."/>
            <person name="Hutchinson M.I."/>
            <person name="Powell A.J."/>
            <person name="Barry K."/>
            <person name="Miller A.N."/>
            <person name="Grigoriev I.V."/>
            <person name="Debuchy R."/>
            <person name="Gladieux P."/>
            <person name="Hiltunen Thoren M."/>
            <person name="Johannesson H."/>
        </authorList>
    </citation>
    <scope>NUCLEOTIDE SEQUENCE</scope>
    <source>
        <strain evidence="3">CBS 532.94</strain>
    </source>
</reference>
<keyword evidence="2" id="KW-1133">Transmembrane helix</keyword>
<evidence type="ECO:0000256" key="2">
    <source>
        <dbReference type="SAM" id="Phobius"/>
    </source>
</evidence>
<comment type="caution">
    <text evidence="3">The sequence shown here is derived from an EMBL/GenBank/DDBJ whole genome shotgun (WGS) entry which is preliminary data.</text>
</comment>
<feature type="region of interest" description="Disordered" evidence="1">
    <location>
        <begin position="1"/>
        <end position="220"/>
    </location>
</feature>
<feature type="compositionally biased region" description="Gly residues" evidence="1">
    <location>
        <begin position="70"/>
        <end position="80"/>
    </location>
</feature>
<feature type="compositionally biased region" description="Low complexity" evidence="1">
    <location>
        <begin position="48"/>
        <end position="60"/>
    </location>
</feature>
<reference evidence="3" key="2">
    <citation type="submission" date="2023-05" db="EMBL/GenBank/DDBJ databases">
        <authorList>
            <consortium name="Lawrence Berkeley National Laboratory"/>
            <person name="Steindorff A."/>
            <person name="Hensen N."/>
            <person name="Bonometti L."/>
            <person name="Westerberg I."/>
            <person name="Brannstrom I.O."/>
            <person name="Guillou S."/>
            <person name="Cros-Aarteil S."/>
            <person name="Calhoun S."/>
            <person name="Haridas S."/>
            <person name="Kuo A."/>
            <person name="Mondo S."/>
            <person name="Pangilinan J."/>
            <person name="Riley R."/>
            <person name="Labutti K."/>
            <person name="Andreopoulos B."/>
            <person name="Lipzen A."/>
            <person name="Chen C."/>
            <person name="Yanf M."/>
            <person name="Daum C."/>
            <person name="Ng V."/>
            <person name="Clum A."/>
            <person name="Ohm R."/>
            <person name="Martin F."/>
            <person name="Silar P."/>
            <person name="Natvig D."/>
            <person name="Lalanne C."/>
            <person name="Gautier V."/>
            <person name="Ament-Velasquez S.L."/>
            <person name="Kruys A."/>
            <person name="Hutchinson M.I."/>
            <person name="Powell A.J."/>
            <person name="Barry K."/>
            <person name="Miller A.N."/>
            <person name="Grigoriev I.V."/>
            <person name="Debuchy R."/>
            <person name="Gladieux P."/>
            <person name="Thoren M.H."/>
            <person name="Johannesson H."/>
        </authorList>
    </citation>
    <scope>NUCLEOTIDE SEQUENCE</scope>
    <source>
        <strain evidence="3">CBS 532.94</strain>
    </source>
</reference>
<feature type="compositionally biased region" description="Pro residues" evidence="1">
    <location>
        <begin position="178"/>
        <end position="192"/>
    </location>
</feature>
<sequence length="701" mass="74344">MAPLRNRPGLSVRGWANDDPRLLRTSSLNARQGRGDDEADNGGRRFRFGNNNGNNNGNNDGNDDSDRNGRGGGFSRSGGRGRVEGNGRGKGDGNGNGNRDGNENGDDNANGNRNSNGNGGSERDSNGNDNDNDNGNGRGDRESGRGNRRIGDGFGRDRDGSNGAGDANTTPDNSTETSPPPSPTSAPLPPPQTTASAETTPSLTVPAQTTADTSSSSSPGVILLQPAVTASPTPEVNPTVTAFIPLITPSAVADSTNLSGAGEEVESPNASSGVEPSASAGSTTTRRPFIPGGGRGFNNRNGTSNRVGLPQVGMDRTSERVLISVGSIGGFILVCFIVWMVWRTMRKPRKDGDMRGSGTYPRGVASRIPFFRRRAWQSLDESTTTQSPPPSYPEKASSAGVPPGEGFFGPEKVLQSQPAPQPWPSSTPNINPERGPIQLNNAYQPQPLEPRSMYGTRNPLNIITTVTDAPASSHQAQDSFSSNAAQFGAASTDDNNSPRDALQTSVSPASYYNTQSFAAQQFTAPYPIYRQPSRTLSGVSSLSSGFGDGDFVMVTTDSDNIITPPKPTTAAPHYTTRFSWMSQPQPQPQPQEPSQRNSSSSSQIRRRETVYTEASEDHPARFRSVASWVNQQTGRIRRAQQRQRPPSSSQGDNANKGVVQVPGNPGIPGIPNAPPAEPSFGMMMDDEERPRKVESVVGKLP</sequence>
<feature type="compositionally biased region" description="Polar residues" evidence="1">
    <location>
        <begin position="198"/>
        <end position="213"/>
    </location>
</feature>
<organism evidence="3 4">
    <name type="scientific">Achaetomium macrosporum</name>
    <dbReference type="NCBI Taxonomy" id="79813"/>
    <lineage>
        <taxon>Eukaryota</taxon>
        <taxon>Fungi</taxon>
        <taxon>Dikarya</taxon>
        <taxon>Ascomycota</taxon>
        <taxon>Pezizomycotina</taxon>
        <taxon>Sordariomycetes</taxon>
        <taxon>Sordariomycetidae</taxon>
        <taxon>Sordariales</taxon>
        <taxon>Chaetomiaceae</taxon>
        <taxon>Achaetomium</taxon>
    </lineage>
</organism>
<accession>A0AAN7C7E5</accession>
<gene>
    <name evidence="3" type="ORF">C8A03DRAFT_35246</name>
</gene>
<keyword evidence="4" id="KW-1185">Reference proteome</keyword>
<dbReference type="AlphaFoldDB" id="A0AAN7C7E5"/>
<protein>
    <submittedName>
        <fullName evidence="3">Uncharacterized protein</fullName>
    </submittedName>
</protein>
<feature type="compositionally biased region" description="Low complexity" evidence="1">
    <location>
        <begin position="107"/>
        <end position="116"/>
    </location>
</feature>
<evidence type="ECO:0000313" key="4">
    <source>
        <dbReference type="Proteomes" id="UP001303760"/>
    </source>
</evidence>
<feature type="compositionally biased region" description="Low complexity" evidence="1">
    <location>
        <begin position="297"/>
        <end position="306"/>
    </location>
</feature>
<feature type="transmembrane region" description="Helical" evidence="2">
    <location>
        <begin position="321"/>
        <end position="342"/>
    </location>
</feature>
<feature type="compositionally biased region" description="Basic and acidic residues" evidence="1">
    <location>
        <begin position="138"/>
        <end position="160"/>
    </location>
</feature>
<feature type="region of interest" description="Disordered" evidence="1">
    <location>
        <begin position="580"/>
        <end position="701"/>
    </location>
</feature>
<feature type="compositionally biased region" description="Basic and acidic residues" evidence="1">
    <location>
        <begin position="81"/>
        <end position="91"/>
    </location>
</feature>